<evidence type="ECO:0000259" key="1">
    <source>
        <dbReference type="PROSITE" id="PS50011"/>
    </source>
</evidence>
<comment type="caution">
    <text evidence="2">The sequence shown here is derived from an EMBL/GenBank/DDBJ whole genome shotgun (WGS) entry which is preliminary data.</text>
</comment>
<evidence type="ECO:0000313" key="2">
    <source>
        <dbReference type="EMBL" id="KAJ5374684.1"/>
    </source>
</evidence>
<dbReference type="InterPro" id="IPR011009">
    <property type="entry name" value="Kinase-like_dom_sf"/>
</dbReference>
<dbReference type="InterPro" id="IPR000719">
    <property type="entry name" value="Prot_kinase_dom"/>
</dbReference>
<dbReference type="EMBL" id="JAPZBT010000002">
    <property type="protein sequence ID" value="KAJ5374684.1"/>
    <property type="molecule type" value="Genomic_DNA"/>
</dbReference>
<dbReference type="GO" id="GO:0004672">
    <property type="term" value="F:protein kinase activity"/>
    <property type="evidence" value="ECO:0007669"/>
    <property type="project" value="InterPro"/>
</dbReference>
<gene>
    <name evidence="2" type="ORF">N7517_006690</name>
</gene>
<name>A0A9W9SBV3_9EURO</name>
<reference evidence="2" key="2">
    <citation type="journal article" date="2023" name="IMA Fungus">
        <title>Comparative genomic study of the Penicillium genus elucidates a diverse pangenome and 15 lateral gene transfer events.</title>
        <authorList>
            <person name="Petersen C."/>
            <person name="Sorensen T."/>
            <person name="Nielsen M.R."/>
            <person name="Sondergaard T.E."/>
            <person name="Sorensen J.L."/>
            <person name="Fitzpatrick D.A."/>
            <person name="Frisvad J.C."/>
            <person name="Nielsen K.L."/>
        </authorList>
    </citation>
    <scope>NUCLEOTIDE SEQUENCE</scope>
    <source>
        <strain evidence="2">IBT 3081</strain>
    </source>
</reference>
<dbReference type="PROSITE" id="PS50011">
    <property type="entry name" value="PROTEIN_KINASE_DOM"/>
    <property type="match status" value="1"/>
</dbReference>
<dbReference type="SUPFAM" id="SSF56112">
    <property type="entry name" value="Protein kinase-like (PK-like)"/>
    <property type="match status" value="1"/>
</dbReference>
<dbReference type="Pfam" id="PF00069">
    <property type="entry name" value="Pkinase"/>
    <property type="match status" value="1"/>
</dbReference>
<organism evidence="2 3">
    <name type="scientific">Penicillium concentricum</name>
    <dbReference type="NCBI Taxonomy" id="293559"/>
    <lineage>
        <taxon>Eukaryota</taxon>
        <taxon>Fungi</taxon>
        <taxon>Dikarya</taxon>
        <taxon>Ascomycota</taxon>
        <taxon>Pezizomycotina</taxon>
        <taxon>Eurotiomycetes</taxon>
        <taxon>Eurotiomycetidae</taxon>
        <taxon>Eurotiales</taxon>
        <taxon>Aspergillaceae</taxon>
        <taxon>Penicillium</taxon>
    </lineage>
</organism>
<proteinExistence type="predicted"/>
<dbReference type="GeneID" id="81463603"/>
<dbReference type="RefSeq" id="XP_056580670.1">
    <property type="nucleotide sequence ID" value="XM_056724420.1"/>
</dbReference>
<keyword evidence="2" id="KW-0418">Kinase</keyword>
<dbReference type="AlphaFoldDB" id="A0A9W9SBV3"/>
<dbReference type="Proteomes" id="UP001147752">
    <property type="component" value="Unassembled WGS sequence"/>
</dbReference>
<keyword evidence="2" id="KW-0808">Transferase</keyword>
<dbReference type="OrthoDB" id="4062651at2759"/>
<feature type="domain" description="Protein kinase" evidence="1">
    <location>
        <begin position="1"/>
        <end position="178"/>
    </location>
</feature>
<dbReference type="Gene3D" id="1.10.510.10">
    <property type="entry name" value="Transferase(Phosphotransferase) domain 1"/>
    <property type="match status" value="1"/>
</dbReference>
<keyword evidence="3" id="KW-1185">Reference proteome</keyword>
<sequence length="182" mass="20402">MVDCHTTTAEDVQIKRVQVTDLENAAYLPRGRCIKGMLPGNDNWRSPEAHFKGELNKLTDLFSFGVVCIHAILGCVIFGPDKDGVHCLLLSASNVKFSYFGDQAGIDGLLRHISNDQIGAEVLQMLWEDRNEDNIPYIKFSEWPDVCDAAFKDLIRGLTCLDPIGRITAHQALQHEWFADVE</sequence>
<dbReference type="GO" id="GO:0005524">
    <property type="term" value="F:ATP binding"/>
    <property type="evidence" value="ECO:0007669"/>
    <property type="project" value="InterPro"/>
</dbReference>
<evidence type="ECO:0000313" key="3">
    <source>
        <dbReference type="Proteomes" id="UP001147752"/>
    </source>
</evidence>
<reference evidence="2" key="1">
    <citation type="submission" date="2022-12" db="EMBL/GenBank/DDBJ databases">
        <authorList>
            <person name="Petersen C."/>
        </authorList>
    </citation>
    <scope>NUCLEOTIDE SEQUENCE</scope>
    <source>
        <strain evidence="2">IBT 3081</strain>
    </source>
</reference>
<protein>
    <submittedName>
        <fullName evidence="2">Calcium/calmodulin dependent protein kinase</fullName>
    </submittedName>
</protein>
<accession>A0A9W9SBV3</accession>